<evidence type="ECO:0000256" key="3">
    <source>
        <dbReference type="ARBA" id="ARBA00022692"/>
    </source>
</evidence>
<evidence type="ECO:0000256" key="6">
    <source>
        <dbReference type="SAM" id="Phobius"/>
    </source>
</evidence>
<evidence type="ECO:0000313" key="7">
    <source>
        <dbReference type="Proteomes" id="UP001318040"/>
    </source>
</evidence>
<dbReference type="AlphaFoldDB" id="A0AAJ7XE30"/>
<comment type="subcellular location">
    <subcellularLocation>
        <location evidence="1">Membrane</location>
        <topology evidence="1">Multi-pass membrane protein</topology>
    </subcellularLocation>
</comment>
<feature type="transmembrane region" description="Helical" evidence="6">
    <location>
        <begin position="50"/>
        <end position="76"/>
    </location>
</feature>
<protein>
    <submittedName>
        <fullName evidence="8">Transmembrane 4 L6 family member 1-like</fullName>
    </submittedName>
</protein>
<dbReference type="GO" id="GO:0016020">
    <property type="term" value="C:membrane"/>
    <property type="evidence" value="ECO:0007669"/>
    <property type="project" value="UniProtKB-SubCell"/>
</dbReference>
<dbReference type="Pfam" id="PF05805">
    <property type="entry name" value="L6_membrane"/>
    <property type="match status" value="2"/>
</dbReference>
<dbReference type="RefSeq" id="XP_032830945.1">
    <property type="nucleotide sequence ID" value="XM_032975054.1"/>
</dbReference>
<keyword evidence="7" id="KW-1185">Reference proteome</keyword>
<organism evidence="7 8">
    <name type="scientific">Petromyzon marinus</name>
    <name type="common">Sea lamprey</name>
    <dbReference type="NCBI Taxonomy" id="7757"/>
    <lineage>
        <taxon>Eukaryota</taxon>
        <taxon>Metazoa</taxon>
        <taxon>Chordata</taxon>
        <taxon>Craniata</taxon>
        <taxon>Vertebrata</taxon>
        <taxon>Cyclostomata</taxon>
        <taxon>Hyperoartia</taxon>
        <taxon>Petromyzontiformes</taxon>
        <taxon>Petromyzontidae</taxon>
        <taxon>Petromyzon</taxon>
    </lineage>
</organism>
<keyword evidence="5 6" id="KW-0472">Membrane</keyword>
<evidence type="ECO:0000256" key="1">
    <source>
        <dbReference type="ARBA" id="ARBA00004141"/>
    </source>
</evidence>
<dbReference type="PANTHER" id="PTHR14198">
    <property type="entry name" value="TRANSMEMBRANE 4 L6 FAMILY MEMBER 1-RELATED"/>
    <property type="match status" value="1"/>
</dbReference>
<evidence type="ECO:0000256" key="5">
    <source>
        <dbReference type="ARBA" id="ARBA00023136"/>
    </source>
</evidence>
<gene>
    <name evidence="8" type="primary">LOC116954504</name>
</gene>
<evidence type="ECO:0000313" key="8">
    <source>
        <dbReference type="RefSeq" id="XP_032830945.1"/>
    </source>
</evidence>
<comment type="similarity">
    <text evidence="2">Belongs to the L6 tetraspanin family.</text>
</comment>
<feature type="transmembrane region" description="Helical" evidence="6">
    <location>
        <begin position="7"/>
        <end position="30"/>
    </location>
</feature>
<name>A0AAJ7XE30_PETMA</name>
<accession>A0AAJ7XE30</accession>
<reference evidence="8" key="1">
    <citation type="submission" date="2025-08" db="UniProtKB">
        <authorList>
            <consortium name="RefSeq"/>
        </authorList>
    </citation>
    <scope>IDENTIFICATION</scope>
    <source>
        <tissue evidence="8">Sperm</tissue>
    </source>
</reference>
<dbReference type="Proteomes" id="UP001318040">
    <property type="component" value="Chromosome 55"/>
</dbReference>
<keyword evidence="3 6" id="KW-0812">Transmembrane</keyword>
<proteinExistence type="inferred from homology"/>
<keyword evidence="4 6" id="KW-1133">Transmembrane helix</keyword>
<sequence length="246" mass="26562">MCTGKCTICVGISLIPLAVVAILGNALMFFPYGAINHISKEDPTARITVYALYLGGIGGGGILMLMSVLFSVVGLVGSGYCLAVSTVGLIQGPKCIVNSTSEEWVYPFEQPLHSVNQANVQNGPVNGDDFEERRSYTRRLPEYRHERCPDGPLQLPSPPPPFLSVPRPHNPSSRSSYLFNKTSWSVCVEPLGAVTWHVAFFSIVATTGAVEALLCAVQFINGFLGVLCGTCRKEKAAKNQLPLTRM</sequence>
<evidence type="ECO:0000256" key="2">
    <source>
        <dbReference type="ARBA" id="ARBA00006193"/>
    </source>
</evidence>
<evidence type="ECO:0000256" key="4">
    <source>
        <dbReference type="ARBA" id="ARBA00022989"/>
    </source>
</evidence>
<dbReference type="KEGG" id="pmrn:116954504"/>
<dbReference type="InterPro" id="IPR008661">
    <property type="entry name" value="L6_membrane"/>
</dbReference>